<reference evidence="1 2" key="1">
    <citation type="journal article" date="2022" name="Plant J.">
        <title>Chromosome-level genome of Camellia lanceoleosa provides a valuable resource for understanding genome evolution and self-incompatibility.</title>
        <authorList>
            <person name="Gong W."/>
            <person name="Xiao S."/>
            <person name="Wang L."/>
            <person name="Liao Z."/>
            <person name="Chang Y."/>
            <person name="Mo W."/>
            <person name="Hu G."/>
            <person name="Li W."/>
            <person name="Zhao G."/>
            <person name="Zhu H."/>
            <person name="Hu X."/>
            <person name="Ji K."/>
            <person name="Xiang X."/>
            <person name="Song Q."/>
            <person name="Yuan D."/>
            <person name="Jin S."/>
            <person name="Zhang L."/>
        </authorList>
    </citation>
    <scope>NUCLEOTIDE SEQUENCE [LARGE SCALE GENOMIC DNA]</scope>
    <source>
        <strain evidence="1">SQ_2022a</strain>
    </source>
</reference>
<organism evidence="1 2">
    <name type="scientific">Camellia lanceoleosa</name>
    <dbReference type="NCBI Taxonomy" id="1840588"/>
    <lineage>
        <taxon>Eukaryota</taxon>
        <taxon>Viridiplantae</taxon>
        <taxon>Streptophyta</taxon>
        <taxon>Embryophyta</taxon>
        <taxon>Tracheophyta</taxon>
        <taxon>Spermatophyta</taxon>
        <taxon>Magnoliopsida</taxon>
        <taxon>eudicotyledons</taxon>
        <taxon>Gunneridae</taxon>
        <taxon>Pentapetalae</taxon>
        <taxon>asterids</taxon>
        <taxon>Ericales</taxon>
        <taxon>Theaceae</taxon>
        <taxon>Camellia</taxon>
    </lineage>
</organism>
<sequence>MKEMRWKIAGGRREMKIELESSELEWPHYLTRGGGPPSSDAQRPQWFTGQTSPSLEDNCFFAWTVYVSGFYG</sequence>
<dbReference type="EMBL" id="CM045762">
    <property type="protein sequence ID" value="KAI8009407.1"/>
    <property type="molecule type" value="Genomic_DNA"/>
</dbReference>
<evidence type="ECO:0000313" key="2">
    <source>
        <dbReference type="Proteomes" id="UP001060215"/>
    </source>
</evidence>
<proteinExistence type="predicted"/>
<evidence type="ECO:0000313" key="1">
    <source>
        <dbReference type="EMBL" id="KAI8009407.1"/>
    </source>
</evidence>
<protein>
    <submittedName>
        <fullName evidence="1">Uncharacterized protein</fullName>
    </submittedName>
</protein>
<dbReference type="Proteomes" id="UP001060215">
    <property type="component" value="Chromosome 5"/>
</dbReference>
<gene>
    <name evidence="1" type="ORF">LOK49_LG06G02268</name>
</gene>
<comment type="caution">
    <text evidence="1">The sequence shown here is derived from an EMBL/GenBank/DDBJ whole genome shotgun (WGS) entry which is preliminary data.</text>
</comment>
<name>A0ACC0H7B1_9ERIC</name>
<accession>A0ACC0H7B1</accession>
<keyword evidence="2" id="KW-1185">Reference proteome</keyword>